<evidence type="ECO:0000256" key="6">
    <source>
        <dbReference type="ARBA" id="ARBA00022490"/>
    </source>
</evidence>
<keyword evidence="9 11" id="KW-0704">Schiff base</keyword>
<dbReference type="GO" id="GO:0005975">
    <property type="term" value="P:carbohydrate metabolic process"/>
    <property type="evidence" value="ECO:0007669"/>
    <property type="project" value="InterPro"/>
</dbReference>
<keyword evidence="7 11" id="KW-0808">Transferase</keyword>
<reference evidence="12" key="1">
    <citation type="submission" date="2018-10" db="EMBL/GenBank/DDBJ databases">
        <title>Iterative Subtractive Binning of Freshwater Chronoseries Metagenomes Recovers Nearly Complete Genomes from over Four Hundred Novel Species.</title>
        <authorList>
            <person name="Rodriguez-R L.M."/>
            <person name="Tsementzi D."/>
            <person name="Luo C."/>
            <person name="Konstantinidis K.T."/>
        </authorList>
    </citation>
    <scope>NUCLEOTIDE SEQUENCE</scope>
    <source>
        <strain evidence="12">WB5_2A_028</strain>
    </source>
</reference>
<sequence length="368" mass="40399">MTSALAQISQLGTSVWLDDLSRSRLINTELAPEKSLVHLTQSAHVVGVTTNPAIFANALKDAQTYSEAIAMLRGKSADEAIRLITTEDVRLACDQLHDIFESTSGVDGRVSIEVDPRLAHEERETIVQARELWREVDRKNLFIKVPATKAGLPAITTLIREGISVNVTLIFSLERYREVLMAYLHGLEARLADGSSLDGIQSVASFFVSRVDSAIDPILDQLNHPRANQLRGSAAVANARLAYQIFEEVTATDRWKKIAEVGGAVQRPLWASTGVKDKAYHPAKYVVELLAPDTVNTMPEGTIYAAKEFDGEVKNTIAGSYIEAHKVFAELSELGISYDAVVNELERDGIAKFNDAWEALINTITAQL</sequence>
<comment type="catalytic activity">
    <reaction evidence="10 11">
        <text>D-sedoheptulose 7-phosphate + D-glyceraldehyde 3-phosphate = D-erythrose 4-phosphate + beta-D-fructose 6-phosphate</text>
        <dbReference type="Rhea" id="RHEA:17053"/>
        <dbReference type="ChEBI" id="CHEBI:16897"/>
        <dbReference type="ChEBI" id="CHEBI:57483"/>
        <dbReference type="ChEBI" id="CHEBI:57634"/>
        <dbReference type="ChEBI" id="CHEBI:59776"/>
        <dbReference type="EC" id="2.2.1.2"/>
    </reaction>
</comment>
<dbReference type="PROSITE" id="PS00958">
    <property type="entry name" value="TRANSALDOLASE_2"/>
    <property type="match status" value="1"/>
</dbReference>
<evidence type="ECO:0000256" key="4">
    <source>
        <dbReference type="ARBA" id="ARBA00008426"/>
    </source>
</evidence>
<name>A0A965LKA6_9PROT</name>
<dbReference type="GO" id="GO:0005737">
    <property type="term" value="C:cytoplasm"/>
    <property type="evidence" value="ECO:0007669"/>
    <property type="project" value="UniProtKB-SubCell"/>
</dbReference>
<dbReference type="PROSITE" id="PS01054">
    <property type="entry name" value="TRANSALDOLASE_1"/>
    <property type="match status" value="1"/>
</dbReference>
<dbReference type="Proteomes" id="UP000740727">
    <property type="component" value="Unassembled WGS sequence"/>
</dbReference>
<dbReference type="PANTHER" id="PTHR10683">
    <property type="entry name" value="TRANSALDOLASE"/>
    <property type="match status" value="1"/>
</dbReference>
<dbReference type="PANTHER" id="PTHR10683:SF31">
    <property type="entry name" value="TRANSALDOLASE"/>
    <property type="match status" value="1"/>
</dbReference>
<comment type="subcellular location">
    <subcellularLocation>
        <location evidence="2 11">Cytoplasm</location>
    </subcellularLocation>
</comment>
<dbReference type="HAMAP" id="MF_00493">
    <property type="entry name" value="Transaldolase_2"/>
    <property type="match status" value="1"/>
</dbReference>
<evidence type="ECO:0000256" key="8">
    <source>
        <dbReference type="ARBA" id="ARBA00023126"/>
    </source>
</evidence>
<dbReference type="NCBIfam" id="NF002881">
    <property type="entry name" value="PRK03343.1"/>
    <property type="match status" value="1"/>
</dbReference>
<evidence type="ECO:0000256" key="9">
    <source>
        <dbReference type="ARBA" id="ARBA00023270"/>
    </source>
</evidence>
<dbReference type="SUPFAM" id="SSF51569">
    <property type="entry name" value="Aldolase"/>
    <property type="match status" value="1"/>
</dbReference>
<evidence type="ECO:0000256" key="1">
    <source>
        <dbReference type="ARBA" id="ARBA00003518"/>
    </source>
</evidence>
<keyword evidence="6 11" id="KW-0963">Cytoplasm</keyword>
<organism evidence="12 13">
    <name type="scientific">Candidatus Fonsibacter lacus</name>
    <dbReference type="NCBI Taxonomy" id="2576439"/>
    <lineage>
        <taxon>Bacteria</taxon>
        <taxon>Pseudomonadati</taxon>
        <taxon>Pseudomonadota</taxon>
        <taxon>Alphaproteobacteria</taxon>
        <taxon>Candidatus Pelagibacterales</taxon>
        <taxon>Candidatus Pelagibacterales incertae sedis</taxon>
        <taxon>Candidatus Fonsibacter</taxon>
    </lineage>
</organism>
<dbReference type="CDD" id="cd00955">
    <property type="entry name" value="Transaldolase_like"/>
    <property type="match status" value="1"/>
</dbReference>
<evidence type="ECO:0000256" key="2">
    <source>
        <dbReference type="ARBA" id="ARBA00004496"/>
    </source>
</evidence>
<dbReference type="NCBIfam" id="TIGR00876">
    <property type="entry name" value="tal_mycobact"/>
    <property type="match status" value="1"/>
</dbReference>
<dbReference type="InterPro" id="IPR001585">
    <property type="entry name" value="TAL/FSA"/>
</dbReference>
<dbReference type="EC" id="2.2.1.2" evidence="5 11"/>
<comment type="similarity">
    <text evidence="4 11">Belongs to the transaldolase family. Type 2 subfamily.</text>
</comment>
<dbReference type="InterPro" id="IPR013785">
    <property type="entry name" value="Aldolase_TIM"/>
</dbReference>
<accession>A0A965LKA6</accession>
<evidence type="ECO:0000256" key="10">
    <source>
        <dbReference type="ARBA" id="ARBA00048810"/>
    </source>
</evidence>
<dbReference type="GO" id="GO:0006098">
    <property type="term" value="P:pentose-phosphate shunt"/>
    <property type="evidence" value="ECO:0007669"/>
    <property type="project" value="UniProtKB-UniRule"/>
</dbReference>
<evidence type="ECO:0000256" key="3">
    <source>
        <dbReference type="ARBA" id="ARBA00004857"/>
    </source>
</evidence>
<evidence type="ECO:0000313" key="12">
    <source>
        <dbReference type="EMBL" id="NBR93428.1"/>
    </source>
</evidence>
<keyword evidence="8 11" id="KW-0570">Pentose shunt</keyword>
<dbReference type="AlphaFoldDB" id="A0A965LKA6"/>
<dbReference type="InterPro" id="IPR018225">
    <property type="entry name" value="Transaldolase_AS"/>
</dbReference>
<evidence type="ECO:0000256" key="11">
    <source>
        <dbReference type="HAMAP-Rule" id="MF_00493"/>
    </source>
</evidence>
<evidence type="ECO:0000256" key="5">
    <source>
        <dbReference type="ARBA" id="ARBA00013151"/>
    </source>
</evidence>
<comment type="caution">
    <text evidence="12">The sequence shown here is derived from an EMBL/GenBank/DDBJ whole genome shotgun (WGS) entry which is preliminary data.</text>
</comment>
<protein>
    <recommendedName>
        <fullName evidence="5 11">Transaldolase</fullName>
        <ecNumber evidence="5 11">2.2.1.2</ecNumber>
    </recommendedName>
</protein>
<proteinExistence type="inferred from homology"/>
<comment type="pathway">
    <text evidence="3 11">Carbohydrate degradation; pentose phosphate pathway; D-glyceraldehyde 3-phosphate and beta-D-fructose 6-phosphate from D-ribose 5-phosphate and D-xylulose 5-phosphate (non-oxidative stage): step 2/3.</text>
</comment>
<dbReference type="Gene3D" id="3.20.20.70">
    <property type="entry name" value="Aldolase class I"/>
    <property type="match status" value="1"/>
</dbReference>
<dbReference type="EMBL" id="RFXN01000005">
    <property type="protein sequence ID" value="NBR93428.1"/>
    <property type="molecule type" value="Genomic_DNA"/>
</dbReference>
<dbReference type="GO" id="GO:0004801">
    <property type="term" value="F:transaldolase activity"/>
    <property type="evidence" value="ECO:0007669"/>
    <property type="project" value="UniProtKB-UniRule"/>
</dbReference>
<dbReference type="InterPro" id="IPR004732">
    <property type="entry name" value="Transaldolase_2"/>
</dbReference>
<gene>
    <name evidence="11 12" type="primary">tal</name>
    <name evidence="12" type="ORF">EBT44_00970</name>
</gene>
<dbReference type="PIRSF" id="PIRSF036915">
    <property type="entry name" value="Trnald_Bac_Plnt"/>
    <property type="match status" value="1"/>
</dbReference>
<evidence type="ECO:0000256" key="7">
    <source>
        <dbReference type="ARBA" id="ARBA00022679"/>
    </source>
</evidence>
<evidence type="ECO:0000313" key="13">
    <source>
        <dbReference type="Proteomes" id="UP000740727"/>
    </source>
</evidence>
<dbReference type="Pfam" id="PF00923">
    <property type="entry name" value="TAL_FSA"/>
    <property type="match status" value="1"/>
</dbReference>
<comment type="function">
    <text evidence="1 11">Transaldolase is important for the balance of metabolites in the pentose-phosphate pathway.</text>
</comment>
<feature type="active site" description="Schiff-base intermediate with substrate" evidence="11">
    <location>
        <position position="144"/>
    </location>
</feature>